<evidence type="ECO:0000259" key="1">
    <source>
        <dbReference type="Pfam" id="PF17921"/>
    </source>
</evidence>
<keyword evidence="4" id="KW-1185">Reference proteome</keyword>
<evidence type="ECO:0000313" key="4">
    <source>
        <dbReference type="Proteomes" id="UP000078541"/>
    </source>
</evidence>
<sequence>MQDVLNLTININKCNPMHVGSRFKVPRKITKFKCLNDVSINVYGIKGQKTLKFNNYNRKERVPFVIYADLECILEKTDRDQEHFIIKEIATAYEGNIDLLPITKEKYILYTKNVKDIAERSDSRNNIKLRFTDSYKFLSTNLDKVSESDYAHAMNIWQQFSVQTLSEYSDLYLKMVLLLVNIFEIFCDKCIESYGLDPAYYYTLLGFTWDAMLKHTLVNFELVSNFDVNAIAQDSLTDYVLEVHLEYPEHLHDKHVDLPFCPTHPLILLPESWLTHLIVESYHRRTLHKKAQLTLGMLRFRFWISRRRTVVKQWLHRCIRCTRWRTVMPLMSNLLQRRMTPTRPFLRTGVDYFGLILIPENKRRGYRVHRYLRVSDIFSNCGTNFIVTDRQLLHASSINGRSIAHAVSTEGILWEEAVKSTKYHLRRVISEAKFTFKKISTLLAQVEACLNSRPLHALSDDPDNIVSLIQKMCDYVWQKWLGEYLHTLTASPKWTKQEISPRIGSLSSLFFETTSPCRWSLVRIKLHPGDNGVIRVMTVTYLHYLIRTQPTSSQNAAG</sequence>
<dbReference type="EMBL" id="KQ981795">
    <property type="protein sequence ID" value="KYN35753.1"/>
    <property type="molecule type" value="Genomic_DNA"/>
</dbReference>
<evidence type="ECO:0000313" key="3">
    <source>
        <dbReference type="EMBL" id="KYN35753.1"/>
    </source>
</evidence>
<dbReference type="GO" id="GO:0003676">
    <property type="term" value="F:nucleic acid binding"/>
    <property type="evidence" value="ECO:0007669"/>
    <property type="project" value="InterPro"/>
</dbReference>
<dbReference type="AlphaFoldDB" id="A0A151JTZ7"/>
<protein>
    <recommendedName>
        <fullName evidence="5">Integrase zinc-binding domain-containing protein</fullName>
    </recommendedName>
</protein>
<dbReference type="InterPro" id="IPR036397">
    <property type="entry name" value="RNaseH_sf"/>
</dbReference>
<dbReference type="PANTHER" id="PTHR47331">
    <property type="entry name" value="PHD-TYPE DOMAIN-CONTAINING PROTEIN"/>
    <property type="match status" value="1"/>
</dbReference>
<dbReference type="Gene3D" id="3.30.420.10">
    <property type="entry name" value="Ribonuclease H-like superfamily/Ribonuclease H"/>
    <property type="match status" value="1"/>
</dbReference>
<dbReference type="Pfam" id="PF17921">
    <property type="entry name" value="Integrase_H2C2"/>
    <property type="match status" value="1"/>
</dbReference>
<dbReference type="PANTHER" id="PTHR47331:SF1">
    <property type="entry name" value="GAG-LIKE PROTEIN"/>
    <property type="match status" value="1"/>
</dbReference>
<dbReference type="Proteomes" id="UP000078541">
    <property type="component" value="Unassembled WGS sequence"/>
</dbReference>
<reference evidence="3 4" key="1">
    <citation type="submission" date="2016-03" db="EMBL/GenBank/DDBJ databases">
        <title>Trachymyrmex septentrionalis WGS genome.</title>
        <authorList>
            <person name="Nygaard S."/>
            <person name="Hu H."/>
            <person name="Boomsma J."/>
            <person name="Zhang G."/>
        </authorList>
    </citation>
    <scope>NUCLEOTIDE SEQUENCE [LARGE SCALE GENOMIC DNA]</scope>
    <source>
        <strain evidence="3">Tsep2-gDNA-1</strain>
        <tissue evidence="3">Whole body</tissue>
    </source>
</reference>
<name>A0A151JTZ7_9HYME</name>
<gene>
    <name evidence="3" type="ORF">ALC56_09904</name>
</gene>
<evidence type="ECO:0008006" key="5">
    <source>
        <dbReference type="Google" id="ProtNLM"/>
    </source>
</evidence>
<evidence type="ECO:0000259" key="2">
    <source>
        <dbReference type="Pfam" id="PF18701"/>
    </source>
</evidence>
<organism evidence="3 4">
    <name type="scientific">Trachymyrmex septentrionalis</name>
    <dbReference type="NCBI Taxonomy" id="34720"/>
    <lineage>
        <taxon>Eukaryota</taxon>
        <taxon>Metazoa</taxon>
        <taxon>Ecdysozoa</taxon>
        <taxon>Arthropoda</taxon>
        <taxon>Hexapoda</taxon>
        <taxon>Insecta</taxon>
        <taxon>Pterygota</taxon>
        <taxon>Neoptera</taxon>
        <taxon>Endopterygota</taxon>
        <taxon>Hymenoptera</taxon>
        <taxon>Apocrita</taxon>
        <taxon>Aculeata</taxon>
        <taxon>Formicoidea</taxon>
        <taxon>Formicidae</taxon>
        <taxon>Myrmicinae</taxon>
        <taxon>Trachymyrmex</taxon>
    </lineage>
</organism>
<feature type="domain" description="Integrase zinc-binding" evidence="1">
    <location>
        <begin position="274"/>
        <end position="325"/>
    </location>
</feature>
<accession>A0A151JTZ7</accession>
<feature type="domain" description="DUF5641" evidence="2">
    <location>
        <begin position="468"/>
        <end position="541"/>
    </location>
</feature>
<dbReference type="InterPro" id="IPR040676">
    <property type="entry name" value="DUF5641"/>
</dbReference>
<dbReference type="InterPro" id="IPR041588">
    <property type="entry name" value="Integrase_H2C2"/>
</dbReference>
<dbReference type="STRING" id="34720.A0A151JTZ7"/>
<dbReference type="Pfam" id="PF18701">
    <property type="entry name" value="DUF5641"/>
    <property type="match status" value="1"/>
</dbReference>
<proteinExistence type="predicted"/>